<keyword evidence="3" id="KW-1185">Reference proteome</keyword>
<dbReference type="Gene3D" id="3.40.50.1110">
    <property type="entry name" value="SGNH hydrolase"/>
    <property type="match status" value="1"/>
</dbReference>
<dbReference type="AlphaFoldDB" id="A0A1I2BEE7"/>
<feature type="domain" description="SGNH hydrolase-type esterase" evidence="1">
    <location>
        <begin position="57"/>
        <end position="290"/>
    </location>
</feature>
<dbReference type="OrthoDB" id="5503950at2"/>
<dbReference type="RefSeq" id="WP_092196039.1">
    <property type="nucleotide sequence ID" value="NZ_FOND01000004.1"/>
</dbReference>
<dbReference type="STRING" id="1798228.SAMN05216574_104139"/>
<organism evidence="2 3">
    <name type="scientific">Blastococcus tunisiensis</name>
    <dbReference type="NCBI Taxonomy" id="1798228"/>
    <lineage>
        <taxon>Bacteria</taxon>
        <taxon>Bacillati</taxon>
        <taxon>Actinomycetota</taxon>
        <taxon>Actinomycetes</taxon>
        <taxon>Geodermatophilales</taxon>
        <taxon>Geodermatophilaceae</taxon>
        <taxon>Blastococcus</taxon>
    </lineage>
</organism>
<protein>
    <submittedName>
        <fullName evidence="2">Lysophospholipase L1</fullName>
    </submittedName>
</protein>
<dbReference type="InterPro" id="IPR036514">
    <property type="entry name" value="SGNH_hydro_sf"/>
</dbReference>
<dbReference type="InterPro" id="IPR013830">
    <property type="entry name" value="SGNH_hydro"/>
</dbReference>
<dbReference type="Pfam" id="PF13472">
    <property type="entry name" value="Lipase_GDSL_2"/>
    <property type="match status" value="1"/>
</dbReference>
<accession>A0A1I2BEE7</accession>
<evidence type="ECO:0000313" key="3">
    <source>
        <dbReference type="Proteomes" id="UP000198589"/>
    </source>
</evidence>
<evidence type="ECO:0000259" key="1">
    <source>
        <dbReference type="Pfam" id="PF13472"/>
    </source>
</evidence>
<dbReference type="SUPFAM" id="SSF52266">
    <property type="entry name" value="SGNH hydrolase"/>
    <property type="match status" value="1"/>
</dbReference>
<name>A0A1I2BEE7_9ACTN</name>
<dbReference type="EMBL" id="FOND01000004">
    <property type="protein sequence ID" value="SFE54541.1"/>
    <property type="molecule type" value="Genomic_DNA"/>
</dbReference>
<sequence>MVGRLGRIAVAVGACVVATTSCSSGGSAEASASGSAAAGPSAAEESAGTGSAGTYLALGDSVPFGFRGSAVAEFRDEDNFVGYPELVAEELGLEVLNASCPGETTASFLDAAAQSNGCSNTLRSTFGYRTAYPLHVQYESLDQSQLDLAVQTLAENEDVELVTLQIGANDAFLCQQSTPSRCADPADLQALAQNVQANVGTILSALREEAGYDGQIVVVTYYALDYADAFGRATEALGGGIARIAAANGADVADGFEAFRARAGAAGGDSVAAGLVLPNDVHPSEEGQQLLAEAVLAVVD</sequence>
<dbReference type="CDD" id="cd00229">
    <property type="entry name" value="SGNH_hydrolase"/>
    <property type="match status" value="1"/>
</dbReference>
<dbReference type="Proteomes" id="UP000198589">
    <property type="component" value="Unassembled WGS sequence"/>
</dbReference>
<proteinExistence type="predicted"/>
<gene>
    <name evidence="2" type="ORF">SAMN05216574_104139</name>
</gene>
<evidence type="ECO:0000313" key="2">
    <source>
        <dbReference type="EMBL" id="SFE54541.1"/>
    </source>
</evidence>
<reference evidence="3" key="1">
    <citation type="submission" date="2016-10" db="EMBL/GenBank/DDBJ databases">
        <authorList>
            <person name="Varghese N."/>
            <person name="Submissions S."/>
        </authorList>
    </citation>
    <scope>NUCLEOTIDE SEQUENCE [LARGE SCALE GENOMIC DNA]</scope>
    <source>
        <strain evidence="3">DSM 46838</strain>
    </source>
</reference>
<dbReference type="PROSITE" id="PS51257">
    <property type="entry name" value="PROKAR_LIPOPROTEIN"/>
    <property type="match status" value="1"/>
</dbReference>